<dbReference type="PANTHER" id="PTHR43664">
    <property type="entry name" value="MONOAMINE OXIDASE-RELATED"/>
    <property type="match status" value="1"/>
</dbReference>
<dbReference type="Gene3D" id="3.10.129.10">
    <property type="entry name" value="Hotdog Thioesterase"/>
    <property type="match status" value="1"/>
</dbReference>
<evidence type="ECO:0000259" key="1">
    <source>
        <dbReference type="Pfam" id="PF01575"/>
    </source>
</evidence>
<dbReference type="GeneID" id="86971568"/>
<dbReference type="Proteomes" id="UP000251923">
    <property type="component" value="Unassembled WGS sequence"/>
</dbReference>
<gene>
    <name evidence="2" type="ORF">DBT54_08260</name>
</gene>
<dbReference type="RefSeq" id="WP_064293194.1">
    <property type="nucleotide sequence ID" value="NZ_JASODG010000011.1"/>
</dbReference>
<dbReference type="InterPro" id="IPR002539">
    <property type="entry name" value="MaoC-like_dom"/>
</dbReference>
<dbReference type="SUPFAM" id="SSF54637">
    <property type="entry name" value="Thioesterase/thiol ester dehydrase-isomerase"/>
    <property type="match status" value="1"/>
</dbReference>
<proteinExistence type="predicted"/>
<organism evidence="2 3">
    <name type="scientific">Aerococcus urinae</name>
    <dbReference type="NCBI Taxonomy" id="1376"/>
    <lineage>
        <taxon>Bacteria</taxon>
        <taxon>Bacillati</taxon>
        <taxon>Bacillota</taxon>
        <taxon>Bacilli</taxon>
        <taxon>Lactobacillales</taxon>
        <taxon>Aerococcaceae</taxon>
        <taxon>Aerococcus</taxon>
    </lineage>
</organism>
<dbReference type="CDD" id="cd03454">
    <property type="entry name" value="YdeM"/>
    <property type="match status" value="1"/>
</dbReference>
<accession>A0A178HFP6</accession>
<comment type="caution">
    <text evidence="2">The sequence shown here is derived from an EMBL/GenBank/DDBJ whole genome shotgun (WGS) entry which is preliminary data.</text>
</comment>
<evidence type="ECO:0000313" key="3">
    <source>
        <dbReference type="Proteomes" id="UP000251923"/>
    </source>
</evidence>
<evidence type="ECO:0000313" key="2">
    <source>
        <dbReference type="EMBL" id="RAV77709.1"/>
    </source>
</evidence>
<dbReference type="EMBL" id="QMHM01000020">
    <property type="protein sequence ID" value="RAV77709.1"/>
    <property type="molecule type" value="Genomic_DNA"/>
</dbReference>
<dbReference type="InterPro" id="IPR029069">
    <property type="entry name" value="HotDog_dom_sf"/>
</dbReference>
<dbReference type="PANTHER" id="PTHR43664:SF1">
    <property type="entry name" value="BETA-METHYLMALYL-COA DEHYDRATASE"/>
    <property type="match status" value="1"/>
</dbReference>
<dbReference type="AlphaFoldDB" id="A0A178HFP6"/>
<dbReference type="InterPro" id="IPR052342">
    <property type="entry name" value="MCH/BMMD"/>
</dbReference>
<sequence>MEAIYLENCQVGLTFKSRSYHLSEEEAISFAEKYDPQPFHLDKQAAEDSFFKQLCASGWLVTAIMMKLMVESIPFKHGDIGAGVTLNWTKPVYPGDDLHIEGEITDFKPSKSKPDRGIAYVSVKVINQEDDVVLENESKVVVFSKDKDFTK</sequence>
<dbReference type="Pfam" id="PF01575">
    <property type="entry name" value="MaoC_dehydratas"/>
    <property type="match status" value="1"/>
</dbReference>
<reference evidence="2 3" key="1">
    <citation type="submission" date="2018-04" db="EMBL/GenBank/DDBJ databases">
        <title>Aerococcus urinae genomes.</title>
        <authorList>
            <person name="Hilt E."/>
            <person name="Gilbert N.M."/>
            <person name="Thomas-White K."/>
            <person name="Putonti C."/>
            <person name="Lewis A.L."/>
            <person name="Visck K.L."/>
            <person name="Wolfe A.J."/>
        </authorList>
    </citation>
    <scope>NUCLEOTIDE SEQUENCE [LARGE SCALE GENOMIC DNA]</scope>
    <source>
        <strain evidence="2 3">UMB7480</strain>
    </source>
</reference>
<name>A0A178HFP6_9LACT</name>
<protein>
    <submittedName>
        <fullName evidence="2">Dehydratase</fullName>
    </submittedName>
</protein>
<feature type="domain" description="MaoC-like" evidence="1">
    <location>
        <begin position="16"/>
        <end position="122"/>
    </location>
</feature>